<dbReference type="GO" id="GO:0003677">
    <property type="term" value="F:DNA binding"/>
    <property type="evidence" value="ECO:0007669"/>
    <property type="project" value="UniProtKB-KW"/>
</dbReference>
<dbReference type="PANTHER" id="PTHR43214">
    <property type="entry name" value="TWO-COMPONENT RESPONSE REGULATOR"/>
    <property type="match status" value="1"/>
</dbReference>
<dbReference type="Gene3D" id="1.10.10.10">
    <property type="entry name" value="Winged helix-like DNA-binding domain superfamily/Winged helix DNA-binding domain"/>
    <property type="match status" value="1"/>
</dbReference>
<name>A0A402B1J9_9CHLR</name>
<reference evidence="3" key="1">
    <citation type="submission" date="2018-12" db="EMBL/GenBank/DDBJ databases">
        <title>Tengunoibacter tsumagoiensis gen. nov., sp. nov., Dictyobacter kobayashii sp. nov., D. alpinus sp. nov., and D. joshuensis sp. nov. and description of Dictyobacteraceae fam. nov. within the order Ktedonobacterales isolated from Tengu-no-mugimeshi.</title>
        <authorList>
            <person name="Wang C.M."/>
            <person name="Zheng Y."/>
            <person name="Sakai Y."/>
            <person name="Toyoda A."/>
            <person name="Minakuchi Y."/>
            <person name="Abe K."/>
            <person name="Yokota A."/>
            <person name="Yabe S."/>
        </authorList>
    </citation>
    <scope>NUCLEOTIDE SEQUENCE [LARGE SCALE GENOMIC DNA]</scope>
    <source>
        <strain evidence="3">Uno16</strain>
    </source>
</reference>
<dbReference type="InterPro" id="IPR036388">
    <property type="entry name" value="WH-like_DNA-bd_sf"/>
</dbReference>
<evidence type="ECO:0000313" key="3">
    <source>
        <dbReference type="Proteomes" id="UP000287171"/>
    </source>
</evidence>
<accession>A0A402B1J9</accession>
<dbReference type="SUPFAM" id="SSF46894">
    <property type="entry name" value="C-terminal effector domain of the bipartite response regulators"/>
    <property type="match status" value="1"/>
</dbReference>
<sequence length="268" mass="29922">MLEFGTYTITMKNTQIPVIVIDDTPVKRRGVCEFVEETELLRLEGQSGDAQGAVTLIEHLCSQQAANATLSGWLVLSDLRLGSSNGVELGRTLLEIAPGLRVVIYTQDPSWTLAAEVFRHEYTRRGTLRSNSRRSRKATGLHGYALFNNMEPAYLEHIASEVVHRHETFIDPEVLNYLLKRLRGLRLTPRQEECASLIAQGFSNDDIALRMGFLNTRGGPNIGPVENLVSELYTFFSIEGAPSDPGRRVLLAHAYEAYAGLRREPPQL</sequence>
<evidence type="ECO:0000313" key="2">
    <source>
        <dbReference type="EMBL" id="GCE25218.1"/>
    </source>
</evidence>
<dbReference type="InterPro" id="IPR016032">
    <property type="entry name" value="Sig_transdc_resp-reg_C-effctor"/>
</dbReference>
<dbReference type="AlphaFoldDB" id="A0A402B1J9"/>
<keyword evidence="1" id="KW-0238">DNA-binding</keyword>
<organism evidence="2 3">
    <name type="scientific">Dictyobacter alpinus</name>
    <dbReference type="NCBI Taxonomy" id="2014873"/>
    <lineage>
        <taxon>Bacteria</taxon>
        <taxon>Bacillati</taxon>
        <taxon>Chloroflexota</taxon>
        <taxon>Ktedonobacteria</taxon>
        <taxon>Ktedonobacterales</taxon>
        <taxon>Dictyobacteraceae</taxon>
        <taxon>Dictyobacter</taxon>
    </lineage>
</organism>
<keyword evidence="3" id="KW-1185">Reference proteome</keyword>
<proteinExistence type="predicted"/>
<dbReference type="InterPro" id="IPR039420">
    <property type="entry name" value="WalR-like"/>
</dbReference>
<dbReference type="PANTHER" id="PTHR43214:SF43">
    <property type="entry name" value="TWO-COMPONENT RESPONSE REGULATOR"/>
    <property type="match status" value="1"/>
</dbReference>
<evidence type="ECO:0000256" key="1">
    <source>
        <dbReference type="ARBA" id="ARBA00023125"/>
    </source>
</evidence>
<dbReference type="Proteomes" id="UP000287171">
    <property type="component" value="Unassembled WGS sequence"/>
</dbReference>
<dbReference type="SUPFAM" id="SSF52172">
    <property type="entry name" value="CheY-like"/>
    <property type="match status" value="1"/>
</dbReference>
<comment type="caution">
    <text evidence="2">The sequence shown here is derived from an EMBL/GenBank/DDBJ whole genome shotgun (WGS) entry which is preliminary data.</text>
</comment>
<dbReference type="InterPro" id="IPR011006">
    <property type="entry name" value="CheY-like_superfamily"/>
</dbReference>
<dbReference type="EMBL" id="BIFT01000001">
    <property type="protein sequence ID" value="GCE25218.1"/>
    <property type="molecule type" value="Genomic_DNA"/>
</dbReference>
<dbReference type="GO" id="GO:0006355">
    <property type="term" value="P:regulation of DNA-templated transcription"/>
    <property type="evidence" value="ECO:0007669"/>
    <property type="project" value="InterPro"/>
</dbReference>
<dbReference type="Gene3D" id="3.40.50.2300">
    <property type="match status" value="1"/>
</dbReference>
<gene>
    <name evidence="2" type="ORF">KDA_07020</name>
</gene>
<evidence type="ECO:0008006" key="4">
    <source>
        <dbReference type="Google" id="ProtNLM"/>
    </source>
</evidence>
<protein>
    <recommendedName>
        <fullName evidence="4">DNA-binding response regulator</fullName>
    </recommendedName>
</protein>